<reference evidence="1 2" key="1">
    <citation type="journal article" date="2014" name="Nature">
        <title>An environmental bacterial taxon with a large and distinct metabolic repertoire.</title>
        <authorList>
            <person name="Wilson M.C."/>
            <person name="Mori T."/>
            <person name="Ruckert C."/>
            <person name="Uria A.R."/>
            <person name="Helf M.J."/>
            <person name="Takada K."/>
            <person name="Gernert C."/>
            <person name="Steffens U.A."/>
            <person name="Heycke N."/>
            <person name="Schmitt S."/>
            <person name="Rinke C."/>
            <person name="Helfrich E.J."/>
            <person name="Brachmann A.O."/>
            <person name="Gurgui C."/>
            <person name="Wakimoto T."/>
            <person name="Kracht M."/>
            <person name="Crusemann M."/>
            <person name="Hentschel U."/>
            <person name="Abe I."/>
            <person name="Matsunaga S."/>
            <person name="Kalinowski J."/>
            <person name="Takeyama H."/>
            <person name="Piel J."/>
        </authorList>
    </citation>
    <scope>NUCLEOTIDE SEQUENCE [LARGE SCALE GENOMIC DNA]</scope>
    <source>
        <strain evidence="2">TSY2</strain>
    </source>
</reference>
<accession>W4M2C0</accession>
<protein>
    <submittedName>
        <fullName evidence="1">Uncharacterized protein</fullName>
    </submittedName>
</protein>
<gene>
    <name evidence="1" type="ORF">ETSY2_28490</name>
</gene>
<dbReference type="AlphaFoldDB" id="W4M2C0"/>
<proteinExistence type="predicted"/>
<evidence type="ECO:0000313" key="1">
    <source>
        <dbReference type="EMBL" id="ETX04494.1"/>
    </source>
</evidence>
<dbReference type="PATRIC" id="fig|1429439.4.peg.4833"/>
<dbReference type="HOGENOM" id="CLU_3341746_0_0_7"/>
<evidence type="ECO:0000313" key="2">
    <source>
        <dbReference type="Proteomes" id="UP000019140"/>
    </source>
</evidence>
<sequence>MDMISGTIVVTPEAAQALVELALAHSQQDPTFRTTVS</sequence>
<organism evidence="1 2">
    <name type="scientific">Candidatus Entotheonella gemina</name>
    <dbReference type="NCBI Taxonomy" id="1429439"/>
    <lineage>
        <taxon>Bacteria</taxon>
        <taxon>Pseudomonadati</taxon>
        <taxon>Nitrospinota/Tectimicrobiota group</taxon>
        <taxon>Candidatus Tectimicrobiota</taxon>
        <taxon>Candidatus Entotheonellia</taxon>
        <taxon>Candidatus Entotheonellales</taxon>
        <taxon>Candidatus Entotheonellaceae</taxon>
        <taxon>Candidatus Entotheonella</taxon>
    </lineage>
</organism>
<dbReference type="EMBL" id="AZHX01001207">
    <property type="protein sequence ID" value="ETX04494.1"/>
    <property type="molecule type" value="Genomic_DNA"/>
</dbReference>
<comment type="caution">
    <text evidence="1">The sequence shown here is derived from an EMBL/GenBank/DDBJ whole genome shotgun (WGS) entry which is preliminary data.</text>
</comment>
<name>W4M2C0_9BACT</name>
<dbReference type="Proteomes" id="UP000019140">
    <property type="component" value="Unassembled WGS sequence"/>
</dbReference>
<keyword evidence="2" id="KW-1185">Reference proteome</keyword>